<dbReference type="GO" id="GO:0005829">
    <property type="term" value="C:cytosol"/>
    <property type="evidence" value="ECO:0007669"/>
    <property type="project" value="TreeGrafter"/>
</dbReference>
<dbReference type="CDD" id="cd00116">
    <property type="entry name" value="LRR_RI"/>
    <property type="match status" value="1"/>
</dbReference>
<gene>
    <name evidence="6" type="primary">RANGAP1</name>
</gene>
<dbReference type="GO" id="GO:0005096">
    <property type="term" value="F:GTPase activator activity"/>
    <property type="evidence" value="ECO:0007669"/>
    <property type="project" value="UniProtKB-KW"/>
</dbReference>
<dbReference type="PANTHER" id="PTHR24113:SF12">
    <property type="entry name" value="RAN GTPASE-ACTIVATING PROTEIN 1"/>
    <property type="match status" value="1"/>
</dbReference>
<organism evidence="6">
    <name type="scientific">Hydra vulgaris</name>
    <name type="common">Hydra</name>
    <name type="synonym">Hydra attenuata</name>
    <dbReference type="NCBI Taxonomy" id="6087"/>
    <lineage>
        <taxon>Eukaryota</taxon>
        <taxon>Metazoa</taxon>
        <taxon>Cnidaria</taxon>
        <taxon>Hydrozoa</taxon>
        <taxon>Hydroidolina</taxon>
        <taxon>Anthoathecata</taxon>
        <taxon>Aplanulata</taxon>
        <taxon>Hydridae</taxon>
        <taxon>Hydra</taxon>
    </lineage>
</organism>
<name>T2MG60_HYDVU</name>
<dbReference type="GO" id="GO:0007165">
    <property type="term" value="P:signal transduction"/>
    <property type="evidence" value="ECO:0007669"/>
    <property type="project" value="InterPro"/>
</dbReference>
<keyword evidence="3" id="KW-0677">Repeat</keyword>
<dbReference type="Gene3D" id="1.25.40.200">
    <property type="entry name" value="Ran-GTPase activating protein 1, C-terminal domain"/>
    <property type="match status" value="1"/>
</dbReference>
<dbReference type="InterPro" id="IPR027038">
    <property type="entry name" value="RanGap"/>
</dbReference>
<dbReference type="InterPro" id="IPR036720">
    <property type="entry name" value="RanGAP1_C_sf"/>
</dbReference>
<feature type="compositionally biased region" description="Acidic residues" evidence="4">
    <location>
        <begin position="356"/>
        <end position="366"/>
    </location>
</feature>
<feature type="region of interest" description="Disordered" evidence="4">
    <location>
        <begin position="351"/>
        <end position="380"/>
    </location>
</feature>
<dbReference type="InterPro" id="IPR009109">
    <property type="entry name" value="Ran_GTPase_activating_1_C"/>
</dbReference>
<accession>T2MG60</accession>
<evidence type="ECO:0000256" key="3">
    <source>
        <dbReference type="ARBA" id="ARBA00022737"/>
    </source>
</evidence>
<dbReference type="GO" id="GO:0006913">
    <property type="term" value="P:nucleocytoplasmic transport"/>
    <property type="evidence" value="ECO:0007669"/>
    <property type="project" value="TreeGrafter"/>
</dbReference>
<dbReference type="GO" id="GO:0005634">
    <property type="term" value="C:nucleus"/>
    <property type="evidence" value="ECO:0007669"/>
    <property type="project" value="TreeGrafter"/>
</dbReference>
<dbReference type="InterPro" id="IPR032675">
    <property type="entry name" value="LRR_dom_sf"/>
</dbReference>
<evidence type="ECO:0000313" key="6">
    <source>
        <dbReference type="EMBL" id="CDG70942.1"/>
    </source>
</evidence>
<evidence type="ECO:0000259" key="5">
    <source>
        <dbReference type="Pfam" id="PF07834"/>
    </source>
</evidence>
<dbReference type="Gene3D" id="3.80.10.10">
    <property type="entry name" value="Ribonuclease Inhibitor"/>
    <property type="match status" value="1"/>
</dbReference>
<dbReference type="SUPFAM" id="SSF69099">
    <property type="entry name" value="Ran-GTPase activating protein 1 (RanGAP1), C-terminal domain"/>
    <property type="match status" value="1"/>
</dbReference>
<dbReference type="SUPFAM" id="SSF52047">
    <property type="entry name" value="RNI-like"/>
    <property type="match status" value="1"/>
</dbReference>
<dbReference type="Pfam" id="PF13516">
    <property type="entry name" value="LRR_6"/>
    <property type="match status" value="4"/>
</dbReference>
<evidence type="ECO:0000256" key="2">
    <source>
        <dbReference type="ARBA" id="ARBA00022614"/>
    </source>
</evidence>
<evidence type="ECO:0000256" key="4">
    <source>
        <dbReference type="SAM" id="MobiDB-lite"/>
    </source>
</evidence>
<dbReference type="SMART" id="SM00368">
    <property type="entry name" value="LRR_RI"/>
    <property type="match status" value="8"/>
</dbReference>
<dbReference type="AlphaFoldDB" id="T2MG60"/>
<reference evidence="6" key="1">
    <citation type="journal article" date="2013" name="Genome Biol. Evol.">
        <title>Punctuated emergences of genetic and phenotypic innovations in eumetazoan, bilaterian, euteleostome, and hominidae ancestors.</title>
        <authorList>
            <person name="Wenger Y."/>
            <person name="Galliot B."/>
        </authorList>
    </citation>
    <scope>NUCLEOTIDE SEQUENCE</scope>
    <source>
        <tissue evidence="6">Whole animals</tissue>
    </source>
</reference>
<keyword evidence="2" id="KW-0433">Leucine-rich repeat</keyword>
<proteinExistence type="evidence at transcript level"/>
<dbReference type="GO" id="GO:0048471">
    <property type="term" value="C:perinuclear region of cytoplasm"/>
    <property type="evidence" value="ECO:0007669"/>
    <property type="project" value="TreeGrafter"/>
</dbReference>
<dbReference type="OrthoDB" id="184583at2759"/>
<dbReference type="PANTHER" id="PTHR24113">
    <property type="entry name" value="RAN GTPASE-ACTIVATING PROTEIN 1"/>
    <property type="match status" value="1"/>
</dbReference>
<sequence>MASINSLTEQLSATKVDYVNELSFAGRKMKLDTAEDAKEIVDAIKNCKDLQALRLEGNTLGLEAAIVIADALKSKKEFEMALWSDMYTGRLRSEIPPSLERLGDGIITAGAKLSVLDLSDNAFGPDGVKGIKNLLTSEACYNLKTLKLNNNGLGIGGGKILADAFITCHNSSKLTRTPFALKVFISGRNRLENEGAKALSEAFKILGSLEEITMPQNGIRPEGIAYLAEAFQKNTNLKIININDNTCTESGAKALAKCIPSLLNLETLNVGDCLLKDSGALALAGALNAKMTNLKEIILSFNEIRRDGGLAIAKSMANKEALQMLNLDGNQLGDSIKEIKRLMTDIGNVQALGSFEDNEEPDDDEDEKSRESDISGEDTDEDIELQVKGIRLEKDSPLLVSDKVNEVEKISTIEDARKFLSSPSLKEWQSLEAKQRKDLLKCVVREDLLPHADKVSKAFVEMCCSLSLDRQAIADVSDVVLRTAFNDEKLSLDDLVSNLLIYMGLIKSEIKVEKIDDLKGPLIGLRNVILQEYFPRKYTSHFIAFLMKSNRLLDKCQDERHALMQTLYQK</sequence>
<protein>
    <submittedName>
        <fullName evidence="6">Ran GTPase-activating protein 1</fullName>
    </submittedName>
</protein>
<dbReference type="InterPro" id="IPR001611">
    <property type="entry name" value="Leu-rich_rpt"/>
</dbReference>
<dbReference type="Pfam" id="PF07834">
    <property type="entry name" value="RanGAP1_C"/>
    <property type="match status" value="1"/>
</dbReference>
<evidence type="ECO:0000256" key="1">
    <source>
        <dbReference type="ARBA" id="ARBA00022468"/>
    </source>
</evidence>
<keyword evidence="1" id="KW-0343">GTPase activation</keyword>
<feature type="domain" description="Ran-GTPase activating protein 1 C-terminal" evidence="5">
    <location>
        <begin position="407"/>
        <end position="567"/>
    </location>
</feature>
<dbReference type="GO" id="GO:0031267">
    <property type="term" value="F:small GTPase binding"/>
    <property type="evidence" value="ECO:0007669"/>
    <property type="project" value="TreeGrafter"/>
</dbReference>
<dbReference type="EMBL" id="HAAD01004710">
    <property type="protein sequence ID" value="CDG70942.1"/>
    <property type="molecule type" value="mRNA"/>
</dbReference>